<feature type="transmembrane region" description="Helical" evidence="9">
    <location>
        <begin position="90"/>
        <end position="110"/>
    </location>
</feature>
<dbReference type="EMBL" id="JBHLZU010000037">
    <property type="protein sequence ID" value="MFB9909624.1"/>
    <property type="molecule type" value="Genomic_DNA"/>
</dbReference>
<comment type="similarity">
    <text evidence="7">Belongs to the glycosyltransferase 87 family.</text>
</comment>
<protein>
    <submittedName>
        <fullName evidence="10">Glycosyltransferase 87 family protein</fullName>
    </submittedName>
</protein>
<dbReference type="InterPro" id="IPR018584">
    <property type="entry name" value="GT87"/>
</dbReference>
<evidence type="ECO:0000256" key="7">
    <source>
        <dbReference type="ARBA" id="ARBA00024033"/>
    </source>
</evidence>
<comment type="caution">
    <text evidence="10">The sequence shown here is derived from an EMBL/GenBank/DDBJ whole genome shotgun (WGS) entry which is preliminary data.</text>
</comment>
<feature type="transmembrane region" description="Helical" evidence="9">
    <location>
        <begin position="167"/>
        <end position="188"/>
    </location>
</feature>
<keyword evidence="2" id="KW-1003">Cell membrane</keyword>
<sequence>MEKLLRITRNPHAVRAFVVVVCTVGLVLVVRSLLTDHIDLLVYREAGRTVLGGGALYERELLPGFNFTYTPWAAILFTPLALVPEGVGDAVAVFGNSALLVFAACTSWRALGTDRRSTTTALGLMTASVALVLEPVQTTVHIGQVNLLLLAVVLVDLLRDDRGPAKGIWVGIAAGIKLTPLFFVLYLLVTRRFRAAATALGAFVGTVVAGFVLLPADSATFWLGGTFASPARVFTDPTDPGNQSVRGLLVRWFGDSATTQVAWLVVVLAVAAAGLAVAAWASRRGAELLAVTLCGLCSAAVSPWSWGHHWVWLVPLLVFAAHQVLLQSHRWPLWAALVGLTALTFPKVVRIGMPPPGTPLDPRTPELVIAFLGNLYLVIFASALAVSALYLRSRASKRPEPGTASANPLSPNAADVHGGTDEARPCPVSGDTTSPSPAPGTHPSFRVLSP</sequence>
<keyword evidence="11" id="KW-1185">Reference proteome</keyword>
<evidence type="ECO:0000256" key="3">
    <source>
        <dbReference type="ARBA" id="ARBA00022679"/>
    </source>
</evidence>
<keyword evidence="5 9" id="KW-1133">Transmembrane helix</keyword>
<evidence type="ECO:0000256" key="1">
    <source>
        <dbReference type="ARBA" id="ARBA00004651"/>
    </source>
</evidence>
<reference evidence="10 11" key="1">
    <citation type="submission" date="2024-09" db="EMBL/GenBank/DDBJ databases">
        <authorList>
            <person name="Sun Q."/>
            <person name="Mori K."/>
        </authorList>
    </citation>
    <scope>NUCLEOTIDE SEQUENCE [LARGE SCALE GENOMIC DNA]</scope>
    <source>
        <strain evidence="10 11">TBRC 7907</strain>
    </source>
</reference>
<evidence type="ECO:0000256" key="9">
    <source>
        <dbReference type="SAM" id="Phobius"/>
    </source>
</evidence>
<organism evidence="10 11">
    <name type="scientific">Allokutzneria oryzae</name>
    <dbReference type="NCBI Taxonomy" id="1378989"/>
    <lineage>
        <taxon>Bacteria</taxon>
        <taxon>Bacillati</taxon>
        <taxon>Actinomycetota</taxon>
        <taxon>Actinomycetes</taxon>
        <taxon>Pseudonocardiales</taxon>
        <taxon>Pseudonocardiaceae</taxon>
        <taxon>Allokutzneria</taxon>
    </lineage>
</organism>
<dbReference type="Proteomes" id="UP001589693">
    <property type="component" value="Unassembled WGS sequence"/>
</dbReference>
<accession>A0ABV6A8W4</accession>
<gene>
    <name evidence="10" type="ORF">ACFFQA_37305</name>
</gene>
<keyword evidence="6 9" id="KW-0472">Membrane</keyword>
<comment type="subcellular location">
    <subcellularLocation>
        <location evidence="1">Cell membrane</location>
        <topology evidence="1">Multi-pass membrane protein</topology>
    </subcellularLocation>
</comment>
<evidence type="ECO:0000256" key="8">
    <source>
        <dbReference type="SAM" id="MobiDB-lite"/>
    </source>
</evidence>
<name>A0ABV6A8W4_9PSEU</name>
<dbReference type="RefSeq" id="WP_377862537.1">
    <property type="nucleotide sequence ID" value="NZ_JBHLZU010000037.1"/>
</dbReference>
<feature type="transmembrane region" description="Helical" evidence="9">
    <location>
        <begin position="310"/>
        <end position="326"/>
    </location>
</feature>
<feature type="transmembrane region" description="Helical" evidence="9">
    <location>
        <begin position="288"/>
        <end position="304"/>
    </location>
</feature>
<evidence type="ECO:0000256" key="6">
    <source>
        <dbReference type="ARBA" id="ARBA00023136"/>
    </source>
</evidence>
<feature type="transmembrane region" description="Helical" evidence="9">
    <location>
        <begin position="195"/>
        <end position="214"/>
    </location>
</feature>
<feature type="transmembrane region" description="Helical" evidence="9">
    <location>
        <begin position="369"/>
        <end position="391"/>
    </location>
</feature>
<keyword evidence="4 9" id="KW-0812">Transmembrane</keyword>
<evidence type="ECO:0000313" key="10">
    <source>
        <dbReference type="EMBL" id="MFB9909624.1"/>
    </source>
</evidence>
<evidence type="ECO:0000256" key="2">
    <source>
        <dbReference type="ARBA" id="ARBA00022475"/>
    </source>
</evidence>
<evidence type="ECO:0000256" key="4">
    <source>
        <dbReference type="ARBA" id="ARBA00022692"/>
    </source>
</evidence>
<evidence type="ECO:0000256" key="5">
    <source>
        <dbReference type="ARBA" id="ARBA00022989"/>
    </source>
</evidence>
<feature type="region of interest" description="Disordered" evidence="8">
    <location>
        <begin position="397"/>
        <end position="450"/>
    </location>
</feature>
<dbReference type="Pfam" id="PF09594">
    <property type="entry name" value="GT87"/>
    <property type="match status" value="1"/>
</dbReference>
<evidence type="ECO:0000313" key="11">
    <source>
        <dbReference type="Proteomes" id="UP001589693"/>
    </source>
</evidence>
<feature type="transmembrane region" description="Helical" evidence="9">
    <location>
        <begin position="261"/>
        <end position="281"/>
    </location>
</feature>
<feature type="transmembrane region" description="Helical" evidence="9">
    <location>
        <begin position="12"/>
        <end position="34"/>
    </location>
</feature>
<proteinExistence type="inferred from homology"/>
<feature type="transmembrane region" description="Helical" evidence="9">
    <location>
        <begin position="333"/>
        <end position="349"/>
    </location>
</feature>
<keyword evidence="3" id="KW-0808">Transferase</keyword>